<name>A0AAW0K5N3_MYOGA</name>
<comment type="caution">
    <text evidence="1">The sequence shown here is derived from an EMBL/GenBank/DDBJ whole genome shotgun (WGS) entry which is preliminary data.</text>
</comment>
<protein>
    <submittedName>
        <fullName evidence="1">Uncharacterized protein</fullName>
    </submittedName>
</protein>
<dbReference type="Proteomes" id="UP001488838">
    <property type="component" value="Unassembled WGS sequence"/>
</dbReference>
<dbReference type="AlphaFoldDB" id="A0AAW0K5N3"/>
<evidence type="ECO:0000313" key="2">
    <source>
        <dbReference type="Proteomes" id="UP001488838"/>
    </source>
</evidence>
<dbReference type="EMBL" id="JBBHLL010000005">
    <property type="protein sequence ID" value="KAK7833950.1"/>
    <property type="molecule type" value="Genomic_DNA"/>
</dbReference>
<evidence type="ECO:0000313" key="1">
    <source>
        <dbReference type="EMBL" id="KAK7833950.1"/>
    </source>
</evidence>
<feature type="non-terminal residue" evidence="1">
    <location>
        <position position="251"/>
    </location>
</feature>
<accession>A0AAW0K5N3</accession>
<sequence length="251" mass="28648">MAYSWPRDPIDPQEDRYDHQHFRHANQYHSSHQVKLGFDEIVEEINNKNPLCVSDKEESSLFMPNAPNLGSKWQAIHGAHPRHLNEFTSQSPDISHFQYGKTSAIGFNPTVLPIHQMTNEGDCWRNPTDIYHSTEDPRFNTLTQSSIGLDKCNLQRQSGNEHHNCRREHESSILPHYLSYPMDSILYRDNQGSAEVSLVEPSLMSSKEPLLPRARESTSLDNVERVGCHIQIVEVPQGSSKSLASFCDKVE</sequence>
<gene>
    <name evidence="1" type="ORF">U0070_004931</name>
</gene>
<organism evidence="1 2">
    <name type="scientific">Myodes glareolus</name>
    <name type="common">Bank vole</name>
    <name type="synonym">Clethrionomys glareolus</name>
    <dbReference type="NCBI Taxonomy" id="447135"/>
    <lineage>
        <taxon>Eukaryota</taxon>
        <taxon>Metazoa</taxon>
        <taxon>Chordata</taxon>
        <taxon>Craniata</taxon>
        <taxon>Vertebrata</taxon>
        <taxon>Euteleostomi</taxon>
        <taxon>Mammalia</taxon>
        <taxon>Eutheria</taxon>
        <taxon>Euarchontoglires</taxon>
        <taxon>Glires</taxon>
        <taxon>Rodentia</taxon>
        <taxon>Myomorpha</taxon>
        <taxon>Muroidea</taxon>
        <taxon>Cricetidae</taxon>
        <taxon>Arvicolinae</taxon>
        <taxon>Myodes</taxon>
    </lineage>
</organism>
<proteinExistence type="predicted"/>
<reference evidence="1 2" key="1">
    <citation type="journal article" date="2023" name="bioRxiv">
        <title>Conserved and derived expression patterns and positive selection on dental genes reveal complex evolutionary context of ever-growing rodent molars.</title>
        <authorList>
            <person name="Calamari Z.T."/>
            <person name="Song A."/>
            <person name="Cohen E."/>
            <person name="Akter M."/>
            <person name="Roy R.D."/>
            <person name="Hallikas O."/>
            <person name="Christensen M.M."/>
            <person name="Li P."/>
            <person name="Marangoni P."/>
            <person name="Jernvall J."/>
            <person name="Klein O.D."/>
        </authorList>
    </citation>
    <scope>NUCLEOTIDE SEQUENCE [LARGE SCALE GENOMIC DNA]</scope>
    <source>
        <strain evidence="1">V071</strain>
    </source>
</reference>
<keyword evidence="2" id="KW-1185">Reference proteome</keyword>